<dbReference type="RefSeq" id="WP_057756889.1">
    <property type="nucleotide sequence ID" value="NZ_AYYK01000011.1"/>
</dbReference>
<dbReference type="OrthoDB" id="2721717at2"/>
<keyword evidence="3" id="KW-1185">Reference proteome</keyword>
<accession>A0A0R2BS14</accession>
<feature type="domain" description="HMA" evidence="1">
    <location>
        <begin position="2"/>
        <end position="68"/>
    </location>
</feature>
<gene>
    <name evidence="2" type="ORF">FC84_GL000337</name>
</gene>
<dbReference type="STRING" id="1423738.FC84_GL000337"/>
<dbReference type="EMBL" id="AYYK01000011">
    <property type="protein sequence ID" value="KRM78710.1"/>
    <property type="molecule type" value="Genomic_DNA"/>
</dbReference>
<evidence type="ECO:0000313" key="3">
    <source>
        <dbReference type="Proteomes" id="UP000051813"/>
    </source>
</evidence>
<dbReference type="GO" id="GO:0046872">
    <property type="term" value="F:metal ion binding"/>
    <property type="evidence" value="ECO:0007669"/>
    <property type="project" value="InterPro"/>
</dbReference>
<dbReference type="AlphaFoldDB" id="A0A0R2BS14"/>
<reference evidence="2 3" key="1">
    <citation type="journal article" date="2015" name="Genome Announc.">
        <title>Expanding the biotechnology potential of lactobacilli through comparative genomics of 213 strains and associated genera.</title>
        <authorList>
            <person name="Sun Z."/>
            <person name="Harris H.M."/>
            <person name="McCann A."/>
            <person name="Guo C."/>
            <person name="Argimon S."/>
            <person name="Zhang W."/>
            <person name="Yang X."/>
            <person name="Jeffery I.B."/>
            <person name="Cooney J.C."/>
            <person name="Kagawa T.F."/>
            <person name="Liu W."/>
            <person name="Song Y."/>
            <person name="Salvetti E."/>
            <person name="Wrobel A."/>
            <person name="Rasinkangas P."/>
            <person name="Parkhill J."/>
            <person name="Rea M.C."/>
            <person name="O'Sullivan O."/>
            <person name="Ritari J."/>
            <person name="Douillard F.P."/>
            <person name="Paul Ross R."/>
            <person name="Yang R."/>
            <person name="Briner A.E."/>
            <person name="Felis G.E."/>
            <person name="de Vos W.M."/>
            <person name="Barrangou R."/>
            <person name="Klaenhammer T.R."/>
            <person name="Caufield P.W."/>
            <person name="Cui Y."/>
            <person name="Zhang H."/>
            <person name="O'Toole P.W."/>
        </authorList>
    </citation>
    <scope>NUCLEOTIDE SEQUENCE [LARGE SCALE GENOMIC DNA]</scope>
    <source>
        <strain evidence="2 3">DSM 20335</strain>
    </source>
</reference>
<protein>
    <recommendedName>
        <fullName evidence="1">HMA domain-containing protein</fullName>
    </recommendedName>
</protein>
<dbReference type="PATRIC" id="fig|1423738.3.peg.344"/>
<evidence type="ECO:0000259" key="1">
    <source>
        <dbReference type="PROSITE" id="PS50846"/>
    </source>
</evidence>
<dbReference type="InterPro" id="IPR006121">
    <property type="entry name" value="HMA_dom"/>
</dbReference>
<dbReference type="SUPFAM" id="SSF55008">
    <property type="entry name" value="HMA, heavy metal-associated domain"/>
    <property type="match status" value="1"/>
</dbReference>
<dbReference type="InterPro" id="IPR036163">
    <property type="entry name" value="HMA_dom_sf"/>
</dbReference>
<evidence type="ECO:0000313" key="2">
    <source>
        <dbReference type="EMBL" id="KRM78710.1"/>
    </source>
</evidence>
<dbReference type="Proteomes" id="UP000051813">
    <property type="component" value="Unassembled WGS sequence"/>
</dbReference>
<organism evidence="2 3">
    <name type="scientific">Lapidilactobacillus dextrinicus DSM 20335</name>
    <dbReference type="NCBI Taxonomy" id="1423738"/>
    <lineage>
        <taxon>Bacteria</taxon>
        <taxon>Bacillati</taxon>
        <taxon>Bacillota</taxon>
        <taxon>Bacilli</taxon>
        <taxon>Lactobacillales</taxon>
        <taxon>Lactobacillaceae</taxon>
        <taxon>Lapidilactobacillus</taxon>
    </lineage>
</organism>
<sequence length="74" mass="8473">MEKLTIILEPMTELSEFANLQDIIENHAGVGEVAVIFKEQKLVIQFNLLQTSEDELKQLISNHGYQIKSTNTER</sequence>
<comment type="caution">
    <text evidence="2">The sequence shown here is derived from an EMBL/GenBank/DDBJ whole genome shotgun (WGS) entry which is preliminary data.</text>
</comment>
<dbReference type="PROSITE" id="PS50846">
    <property type="entry name" value="HMA_2"/>
    <property type="match status" value="1"/>
</dbReference>
<name>A0A0R2BS14_9LACO</name>
<dbReference type="Gene3D" id="3.30.70.100">
    <property type="match status" value="1"/>
</dbReference>
<proteinExistence type="predicted"/>